<evidence type="ECO:0000313" key="2">
    <source>
        <dbReference type="EMBL" id="GAN11469.1"/>
    </source>
</evidence>
<gene>
    <name evidence="2" type="ORF">MAM1_0619d11032</name>
</gene>
<accession>A0A0C9MVP2</accession>
<dbReference type="AlphaFoldDB" id="A0A0C9MVP2"/>
<proteinExistence type="predicted"/>
<evidence type="ECO:0000256" key="1">
    <source>
        <dbReference type="SAM" id="MobiDB-lite"/>
    </source>
</evidence>
<reference evidence="2" key="1">
    <citation type="submission" date="2014-09" db="EMBL/GenBank/DDBJ databases">
        <title>Draft genome sequence of an oleaginous Mucoromycotina fungus Mucor ambiguus NBRC6742.</title>
        <authorList>
            <person name="Takeda I."/>
            <person name="Yamane N."/>
            <person name="Morita T."/>
            <person name="Tamano K."/>
            <person name="Machida M."/>
            <person name="Baker S."/>
            <person name="Koike H."/>
        </authorList>
    </citation>
    <scope>NUCLEOTIDE SEQUENCE</scope>
    <source>
        <strain evidence="2">NBRC 6742</strain>
    </source>
</reference>
<feature type="compositionally biased region" description="Low complexity" evidence="1">
    <location>
        <begin position="88"/>
        <end position="107"/>
    </location>
</feature>
<organism evidence="2">
    <name type="scientific">Mucor ambiguus</name>
    <dbReference type="NCBI Taxonomy" id="91626"/>
    <lineage>
        <taxon>Eukaryota</taxon>
        <taxon>Fungi</taxon>
        <taxon>Fungi incertae sedis</taxon>
        <taxon>Mucoromycota</taxon>
        <taxon>Mucoromycotina</taxon>
        <taxon>Mucoromycetes</taxon>
        <taxon>Mucorales</taxon>
        <taxon>Mucorineae</taxon>
        <taxon>Mucoraceae</taxon>
        <taxon>Mucor</taxon>
    </lineage>
</organism>
<keyword evidence="3" id="KW-1185">Reference proteome</keyword>
<protein>
    <submittedName>
        <fullName evidence="2">Uncharacterized protein</fullName>
    </submittedName>
</protein>
<evidence type="ECO:0000313" key="3">
    <source>
        <dbReference type="Proteomes" id="UP000053815"/>
    </source>
</evidence>
<dbReference type="OrthoDB" id="2277177at2759"/>
<name>A0A0C9MVP2_9FUNG</name>
<feature type="region of interest" description="Disordered" evidence="1">
    <location>
        <begin position="62"/>
        <end position="107"/>
    </location>
</feature>
<dbReference type="EMBL" id="DF836908">
    <property type="protein sequence ID" value="GAN11469.1"/>
    <property type="molecule type" value="Genomic_DNA"/>
</dbReference>
<dbReference type="Proteomes" id="UP000053815">
    <property type="component" value="Unassembled WGS sequence"/>
</dbReference>
<sequence>MHTKLKSAEKWTPRTKLCNTTVWNGIFNNFKRRKNAIDTFHKEAISTLTAAREVRRLIDQAALNEESAQDTIDSRHDAEDDADMHLGSSSEELPTTSDSSPSSQSSLQLRTLEFDICSI</sequence>